<proteinExistence type="predicted"/>
<dbReference type="OrthoDB" id="9808735at2"/>
<dbReference type="PANTHER" id="PTHR43031:SF1">
    <property type="entry name" value="PYRIDINE NUCLEOTIDE-DISULPHIDE OXIDOREDUCTASE"/>
    <property type="match status" value="1"/>
</dbReference>
<dbReference type="Gene3D" id="3.40.250.10">
    <property type="entry name" value="Rhodanese-like domain"/>
    <property type="match status" value="1"/>
</dbReference>
<protein>
    <submittedName>
        <fullName evidence="2">Rhodanese-related sulfurtransferase</fullName>
    </submittedName>
</protein>
<evidence type="ECO:0000259" key="1">
    <source>
        <dbReference type="PROSITE" id="PS50206"/>
    </source>
</evidence>
<dbReference type="PROSITE" id="PS50206">
    <property type="entry name" value="RHODANESE_3"/>
    <property type="match status" value="1"/>
</dbReference>
<dbReference type="RefSeq" id="WP_109682650.1">
    <property type="nucleotide sequence ID" value="NZ_QGGP01000005.1"/>
</dbReference>
<evidence type="ECO:0000313" key="3">
    <source>
        <dbReference type="Proteomes" id="UP000245430"/>
    </source>
</evidence>
<dbReference type="InterPro" id="IPR001763">
    <property type="entry name" value="Rhodanese-like_dom"/>
</dbReference>
<evidence type="ECO:0000313" key="2">
    <source>
        <dbReference type="EMBL" id="PWK18241.1"/>
    </source>
</evidence>
<dbReference type="Pfam" id="PF00581">
    <property type="entry name" value="Rhodanese"/>
    <property type="match status" value="1"/>
</dbReference>
<name>A0A316DJD6_9FLAO</name>
<dbReference type="EMBL" id="QGGP01000005">
    <property type="protein sequence ID" value="PWK18241.1"/>
    <property type="molecule type" value="Genomic_DNA"/>
</dbReference>
<accession>A0A316DJD6</accession>
<dbReference type="PROSITE" id="PS51257">
    <property type="entry name" value="PROKAR_LIPOPROTEIN"/>
    <property type="match status" value="1"/>
</dbReference>
<sequence length="132" mass="14869">MKHKILVFSLLLLVTFLGCKKTESDNIKIVTAEEMQTILLTENVQFIDVRTPEEYAEGYIEGAQNIDFYSDTFDEDILRLDKTKPVVLYCKSGGRSASCAKKLIEAGFVKVYDLEGGITQWMHNGLGVEILN</sequence>
<comment type="caution">
    <text evidence="2">The sequence shown here is derived from an EMBL/GenBank/DDBJ whole genome shotgun (WGS) entry which is preliminary data.</text>
</comment>
<dbReference type="AlphaFoldDB" id="A0A316DJD6"/>
<keyword evidence="3" id="KW-1185">Reference proteome</keyword>
<dbReference type="CDD" id="cd00158">
    <property type="entry name" value="RHOD"/>
    <property type="match status" value="1"/>
</dbReference>
<organism evidence="2 3">
    <name type="scientific">Xanthomarina spongicola</name>
    <dbReference type="NCBI Taxonomy" id="570520"/>
    <lineage>
        <taxon>Bacteria</taxon>
        <taxon>Pseudomonadati</taxon>
        <taxon>Bacteroidota</taxon>
        <taxon>Flavobacteriia</taxon>
        <taxon>Flavobacteriales</taxon>
        <taxon>Flavobacteriaceae</taxon>
        <taxon>Xanthomarina</taxon>
    </lineage>
</organism>
<feature type="domain" description="Rhodanese" evidence="1">
    <location>
        <begin position="40"/>
        <end position="130"/>
    </location>
</feature>
<keyword evidence="2" id="KW-0808">Transferase</keyword>
<reference evidence="2 3" key="1">
    <citation type="submission" date="2018-05" db="EMBL/GenBank/DDBJ databases">
        <title>Genomic Encyclopedia of Archaeal and Bacterial Type Strains, Phase II (KMG-II): from individual species to whole genera.</title>
        <authorList>
            <person name="Goeker M."/>
        </authorList>
    </citation>
    <scope>NUCLEOTIDE SEQUENCE [LARGE SCALE GENOMIC DNA]</scope>
    <source>
        <strain evidence="2 3">DSM 22637</strain>
    </source>
</reference>
<dbReference type="InterPro" id="IPR050229">
    <property type="entry name" value="GlpE_sulfurtransferase"/>
</dbReference>
<dbReference type="GO" id="GO:0016740">
    <property type="term" value="F:transferase activity"/>
    <property type="evidence" value="ECO:0007669"/>
    <property type="project" value="UniProtKB-KW"/>
</dbReference>
<dbReference type="Proteomes" id="UP000245430">
    <property type="component" value="Unassembled WGS sequence"/>
</dbReference>
<dbReference type="SUPFAM" id="SSF52821">
    <property type="entry name" value="Rhodanese/Cell cycle control phosphatase"/>
    <property type="match status" value="1"/>
</dbReference>
<gene>
    <name evidence="2" type="ORF">LX78_02151</name>
</gene>
<dbReference type="PANTHER" id="PTHR43031">
    <property type="entry name" value="FAD-DEPENDENT OXIDOREDUCTASE"/>
    <property type="match status" value="1"/>
</dbReference>
<dbReference type="InterPro" id="IPR036873">
    <property type="entry name" value="Rhodanese-like_dom_sf"/>
</dbReference>
<dbReference type="SMART" id="SM00450">
    <property type="entry name" value="RHOD"/>
    <property type="match status" value="1"/>
</dbReference>